<evidence type="ECO:0000259" key="10">
    <source>
        <dbReference type="Pfam" id="PF00501"/>
    </source>
</evidence>
<dbReference type="NCBIfam" id="TIGR02155">
    <property type="entry name" value="PA_CoA_ligase"/>
    <property type="match status" value="1"/>
</dbReference>
<evidence type="ECO:0000256" key="1">
    <source>
        <dbReference type="ARBA" id="ARBA00011245"/>
    </source>
</evidence>
<evidence type="ECO:0000313" key="12">
    <source>
        <dbReference type="EMBL" id="MBK8891183.1"/>
    </source>
</evidence>
<evidence type="ECO:0000256" key="3">
    <source>
        <dbReference type="ARBA" id="ARBA00022741"/>
    </source>
</evidence>
<evidence type="ECO:0000256" key="7">
    <source>
        <dbReference type="ARBA" id="ARBA00068695"/>
    </source>
</evidence>
<dbReference type="GO" id="GO:0010124">
    <property type="term" value="P:phenylacetate catabolic process"/>
    <property type="evidence" value="ECO:0007669"/>
    <property type="project" value="UniProtKB-UniRule"/>
</dbReference>
<comment type="similarity">
    <text evidence="5 9">Belongs to the phenylacetyl-CoA ligase family.</text>
</comment>
<evidence type="ECO:0000256" key="2">
    <source>
        <dbReference type="ARBA" id="ARBA00022598"/>
    </source>
</evidence>
<proteinExistence type="inferred from homology"/>
<dbReference type="SUPFAM" id="SSF56801">
    <property type="entry name" value="Acetyl-CoA synthetase-like"/>
    <property type="match status" value="1"/>
</dbReference>
<feature type="domain" description="AMP-dependent synthetase/ligase" evidence="10">
    <location>
        <begin position="80"/>
        <end position="287"/>
    </location>
</feature>
<dbReference type="InterPro" id="IPR028154">
    <property type="entry name" value="AMP-dep_Lig_C"/>
</dbReference>
<evidence type="ECO:0000259" key="11">
    <source>
        <dbReference type="Pfam" id="PF14535"/>
    </source>
</evidence>
<feature type="domain" description="AMP-dependent ligase C-terminal" evidence="11">
    <location>
        <begin position="333"/>
        <end position="429"/>
    </location>
</feature>
<accession>A0A9D7QLY5</accession>
<name>A0A9D7QLY5_9RHOO</name>
<evidence type="ECO:0000256" key="8">
    <source>
        <dbReference type="ARBA" id="ARBA00075111"/>
    </source>
</evidence>
<evidence type="ECO:0000256" key="4">
    <source>
        <dbReference type="ARBA" id="ARBA00060591"/>
    </source>
</evidence>
<protein>
    <recommendedName>
        <fullName evidence="7 9">Phenylacetate-coenzyme A ligase</fullName>
        <ecNumber evidence="6 9">6.2.1.30</ecNumber>
    </recommendedName>
    <alternativeName>
        <fullName evidence="8 9">Phenylacetyl-CoA ligase</fullName>
    </alternativeName>
</protein>
<dbReference type="PANTHER" id="PTHR43439">
    <property type="entry name" value="PHENYLACETATE-COENZYME A LIGASE"/>
    <property type="match status" value="1"/>
</dbReference>
<dbReference type="InterPro" id="IPR000873">
    <property type="entry name" value="AMP-dep_synth/lig_dom"/>
</dbReference>
<dbReference type="InterPro" id="IPR051414">
    <property type="entry name" value="Adenylate-forming_Reductase"/>
</dbReference>
<dbReference type="Pfam" id="PF00501">
    <property type="entry name" value="AMP-binding"/>
    <property type="match status" value="1"/>
</dbReference>
<keyword evidence="3 9" id="KW-0547">Nucleotide-binding</keyword>
<comment type="caution">
    <text evidence="12">The sequence shown here is derived from an EMBL/GenBank/DDBJ whole genome shotgun (WGS) entry which is preliminary data.</text>
</comment>
<dbReference type="Gene3D" id="3.30.300.30">
    <property type="match status" value="1"/>
</dbReference>
<dbReference type="AlphaFoldDB" id="A0A9D7QLY5"/>
<dbReference type="Pfam" id="PF14535">
    <property type="entry name" value="AMP-binding_C_2"/>
    <property type="match status" value="1"/>
</dbReference>
<organism evidence="12 13">
    <name type="scientific">Candidatus Dechloromonas phosphorivorans</name>
    <dbReference type="NCBI Taxonomy" id="2899244"/>
    <lineage>
        <taxon>Bacteria</taxon>
        <taxon>Pseudomonadati</taxon>
        <taxon>Pseudomonadota</taxon>
        <taxon>Betaproteobacteria</taxon>
        <taxon>Rhodocyclales</taxon>
        <taxon>Azonexaceae</taxon>
        <taxon>Dechloromonas</taxon>
    </lineage>
</organism>
<evidence type="ECO:0000256" key="9">
    <source>
        <dbReference type="PIRNR" id="PIRNR006444"/>
    </source>
</evidence>
<dbReference type="InterPro" id="IPR049623">
    <property type="entry name" value="PA_CoA_lig_proteobact_actino"/>
</dbReference>
<comment type="catalytic activity">
    <reaction evidence="9">
        <text>2-phenylacetate + ATP + CoA = phenylacetyl-CoA + AMP + diphosphate</text>
        <dbReference type="Rhea" id="RHEA:20956"/>
        <dbReference type="ChEBI" id="CHEBI:18401"/>
        <dbReference type="ChEBI" id="CHEBI:30616"/>
        <dbReference type="ChEBI" id="CHEBI:33019"/>
        <dbReference type="ChEBI" id="CHEBI:57287"/>
        <dbReference type="ChEBI" id="CHEBI:57390"/>
        <dbReference type="ChEBI" id="CHEBI:456215"/>
        <dbReference type="EC" id="6.2.1.30"/>
    </reaction>
</comment>
<evidence type="ECO:0000256" key="6">
    <source>
        <dbReference type="ARBA" id="ARBA00066629"/>
    </source>
</evidence>
<reference evidence="12" key="1">
    <citation type="submission" date="2020-10" db="EMBL/GenBank/DDBJ databases">
        <title>Connecting structure to function with the recovery of over 1000 high-quality activated sludge metagenome-assembled genomes encoding full-length rRNA genes using long-read sequencing.</title>
        <authorList>
            <person name="Singleton C.M."/>
            <person name="Petriglieri F."/>
            <person name="Kristensen J.M."/>
            <person name="Kirkegaard R.H."/>
            <person name="Michaelsen T.Y."/>
            <person name="Andersen M.H."/>
            <person name="Karst S.M."/>
            <person name="Dueholm M.S."/>
            <person name="Nielsen P.H."/>
            <person name="Albertsen M."/>
        </authorList>
    </citation>
    <scope>NUCLEOTIDE SEQUENCE</scope>
    <source>
        <strain evidence="12">OdNE_18-Q3-R46-58_BAT3C.305</strain>
    </source>
</reference>
<comment type="subunit">
    <text evidence="1">Monomer.</text>
</comment>
<dbReference type="Gene3D" id="3.40.50.12780">
    <property type="entry name" value="N-terminal domain of ligase-like"/>
    <property type="match status" value="1"/>
</dbReference>
<comment type="function">
    <text evidence="9">Catalyzes the activation of phenylacetic acid (PA) to phenylacetyl-CoA (PA-CoA).</text>
</comment>
<dbReference type="GO" id="GO:0000166">
    <property type="term" value="F:nucleotide binding"/>
    <property type="evidence" value="ECO:0007669"/>
    <property type="project" value="UniProtKB-KW"/>
</dbReference>
<dbReference type="PIRSF" id="PIRSF006444">
    <property type="entry name" value="PaaK"/>
    <property type="match status" value="1"/>
</dbReference>
<evidence type="ECO:0000313" key="13">
    <source>
        <dbReference type="Proteomes" id="UP000808146"/>
    </source>
</evidence>
<dbReference type="EC" id="6.2.1.30" evidence="6 9"/>
<dbReference type="GO" id="GO:0047475">
    <property type="term" value="F:phenylacetate-CoA ligase activity"/>
    <property type="evidence" value="ECO:0007669"/>
    <property type="project" value="UniProtKB-EC"/>
</dbReference>
<dbReference type="InterPro" id="IPR011880">
    <property type="entry name" value="PA_CoA_ligase"/>
</dbReference>
<dbReference type="EMBL" id="JADKBR010000017">
    <property type="protein sequence ID" value="MBK8891183.1"/>
    <property type="molecule type" value="Genomic_DNA"/>
</dbReference>
<comment type="pathway">
    <text evidence="4 9">Aromatic compound metabolism; phenylacetate degradation.</text>
</comment>
<evidence type="ECO:0000256" key="5">
    <source>
        <dbReference type="ARBA" id="ARBA00061566"/>
    </source>
</evidence>
<dbReference type="InterPro" id="IPR042099">
    <property type="entry name" value="ANL_N_sf"/>
</dbReference>
<dbReference type="InterPro" id="IPR045851">
    <property type="entry name" value="AMP-bd_C_sf"/>
</dbReference>
<dbReference type="Proteomes" id="UP000808146">
    <property type="component" value="Unassembled WGS sequence"/>
</dbReference>
<gene>
    <name evidence="12" type="primary">paaF</name>
    <name evidence="12" type="ORF">IPN75_12835</name>
</gene>
<keyword evidence="2 9" id="KW-0436">Ligase</keyword>
<dbReference type="PANTHER" id="PTHR43439:SF1">
    <property type="entry name" value="PHENYLACETATE-COENZYME A LIGASE"/>
    <property type="match status" value="1"/>
</dbReference>
<sequence length="431" mass="47919">MNKGLHPIETASRDEIIALQTERLKWTLRHVYSNVPHYKAAFDAAGVHPDDLRSLADLARFPFTNKQDLRDNYPYGMFAVPREEVVRIHASSGTTGKPTVVGYTQADVDMWADLMARSIYAGGGRKGDIAHVAYGYGLFTGGLGAHYGAERLGCTVIPMSGGQTEKQVQLICDFKPTIILVTPSYMLNMADELRRQGIDPRSTALRIGMHGAEPWTDAMRTEIEATFGIDAIDLYGLSEVIGPGVACECVEAKDGPVLWEDHFFPEIIDPATGEALPDGSLGELVFTSLTKQAMPLIRYRTRDLTRLLPPTARSMRRIGKITGRSDDMLIIRGVNVFPSQIEELILRQPKLSPHYMLEVSRDGHLDAMKVNVELKPEFEFATGPEKEFVAHDLQHHIKSYIGITARIEIVEIGGIERSIGKARRVIDRRPN</sequence>
<dbReference type="FunFam" id="3.40.50.12780:FF:000016">
    <property type="entry name" value="Phenylacetate-coenzyme A ligase"/>
    <property type="match status" value="1"/>
</dbReference>
<dbReference type="CDD" id="cd05913">
    <property type="entry name" value="PaaK"/>
    <property type="match status" value="1"/>
</dbReference>